<evidence type="ECO:0000259" key="2">
    <source>
        <dbReference type="Pfam" id="PF04773"/>
    </source>
</evidence>
<evidence type="ECO:0000313" key="4">
    <source>
        <dbReference type="Proteomes" id="UP000318626"/>
    </source>
</evidence>
<dbReference type="AlphaFoldDB" id="A0A518C2K5"/>
<dbReference type="KEGG" id="bvo:Pan97_04320"/>
<dbReference type="RefSeq" id="WP_144970311.1">
    <property type="nucleotide sequence ID" value="NZ_CP036289.1"/>
</dbReference>
<keyword evidence="1" id="KW-0812">Transmembrane</keyword>
<dbReference type="PANTHER" id="PTHR30273">
    <property type="entry name" value="PERIPLASMIC SIGNAL SENSOR AND SIGMA FACTOR ACTIVATOR FECR-RELATED"/>
    <property type="match status" value="1"/>
</dbReference>
<dbReference type="GO" id="GO:0016989">
    <property type="term" value="F:sigma factor antagonist activity"/>
    <property type="evidence" value="ECO:0007669"/>
    <property type="project" value="TreeGrafter"/>
</dbReference>
<dbReference type="EMBL" id="CP036289">
    <property type="protein sequence ID" value="QDU73460.1"/>
    <property type="molecule type" value="Genomic_DNA"/>
</dbReference>
<protein>
    <submittedName>
        <fullName evidence="3">Fec operon regulator FecR</fullName>
    </submittedName>
</protein>
<accession>A0A518C2K5</accession>
<dbReference type="InterPro" id="IPR006860">
    <property type="entry name" value="FecR"/>
</dbReference>
<keyword evidence="4" id="KW-1185">Reference proteome</keyword>
<dbReference type="Pfam" id="PF04773">
    <property type="entry name" value="FecR"/>
    <property type="match status" value="1"/>
</dbReference>
<proteinExistence type="predicted"/>
<dbReference type="Proteomes" id="UP000318626">
    <property type="component" value="Chromosome"/>
</dbReference>
<gene>
    <name evidence="3" type="ORF">Pan97_04320</name>
</gene>
<feature type="domain" description="FecR protein" evidence="2">
    <location>
        <begin position="148"/>
        <end position="235"/>
    </location>
</feature>
<dbReference type="PANTHER" id="PTHR30273:SF2">
    <property type="entry name" value="PROTEIN FECR"/>
    <property type="match status" value="1"/>
</dbReference>
<name>A0A518C2K5_9BACT</name>
<dbReference type="InterPro" id="IPR012373">
    <property type="entry name" value="Ferrdict_sens_TM"/>
</dbReference>
<evidence type="ECO:0000313" key="3">
    <source>
        <dbReference type="EMBL" id="QDU73460.1"/>
    </source>
</evidence>
<dbReference type="Gene3D" id="2.60.120.1440">
    <property type="match status" value="1"/>
</dbReference>
<sequence>MNDNTPTNDDQTISDDDLIELIVRYNDDDLDEYEMTALSAALEGDDRALELFHSIALQSLTIAEVTSPRHKPAPFPRQTIFWWSAAMALAASVAFAVFLDLRAGQLPTVAKLVQATGKVTVTMPDGEARKLAVGDDIPVGMQITTDAIGSSATIQFPDKTSISLHGATEAAFREEDHKQVDLFVGNVVADVQPQLPGKPLQVITELAVTEVLGTVLSVQASHQQTDVDVVEGKVRVIRTGDRSTINVAAGEKVAVARDLPLKSQLRTPTPDHWKIDFEKELPDDWRKGIWVQEQLPPGSDGAVKAETRPGFLDPSRTWYQIETFNRWSDGLFTVQEDTHMKVAFRVNRADNVQVLLLARGADFQGSDRFYEYEIRDFAPGKSSDWQTLDVPLSAFKRVPSEDATLSPPQLGQVVFKVVLSTQDRDVDLIVDQLEFAPKSVTQND</sequence>
<evidence type="ECO:0000256" key="1">
    <source>
        <dbReference type="SAM" id="Phobius"/>
    </source>
</evidence>
<dbReference type="OrthoDB" id="264985at2"/>
<keyword evidence="1" id="KW-1133">Transmembrane helix</keyword>
<reference evidence="4" key="1">
    <citation type="submission" date="2019-02" db="EMBL/GenBank/DDBJ databases">
        <title>Deep-cultivation of Planctomycetes and their phenomic and genomic characterization uncovers novel biology.</title>
        <authorList>
            <person name="Wiegand S."/>
            <person name="Jogler M."/>
            <person name="Boedeker C."/>
            <person name="Pinto D."/>
            <person name="Vollmers J."/>
            <person name="Rivas-Marin E."/>
            <person name="Kohn T."/>
            <person name="Peeters S.H."/>
            <person name="Heuer A."/>
            <person name="Rast P."/>
            <person name="Oberbeckmann S."/>
            <person name="Bunk B."/>
            <person name="Jeske O."/>
            <person name="Meyerdierks A."/>
            <person name="Storesund J.E."/>
            <person name="Kallscheuer N."/>
            <person name="Luecker S."/>
            <person name="Lage O.M."/>
            <person name="Pohl T."/>
            <person name="Merkel B.J."/>
            <person name="Hornburger P."/>
            <person name="Mueller R.-W."/>
            <person name="Bruemmer F."/>
            <person name="Labrenz M."/>
            <person name="Spormann A.M."/>
            <person name="Op den Camp H."/>
            <person name="Overmann J."/>
            <person name="Amann R."/>
            <person name="Jetten M.S.M."/>
            <person name="Mascher T."/>
            <person name="Medema M.H."/>
            <person name="Devos D.P."/>
            <person name="Kaster A.-K."/>
            <person name="Ovreas L."/>
            <person name="Rohde M."/>
            <person name="Galperin M.Y."/>
            <person name="Jogler C."/>
        </authorList>
    </citation>
    <scope>NUCLEOTIDE SEQUENCE [LARGE SCALE GENOMIC DNA]</scope>
    <source>
        <strain evidence="4">Pan97</strain>
    </source>
</reference>
<organism evidence="3 4">
    <name type="scientific">Bremerella volcania</name>
    <dbReference type="NCBI Taxonomy" id="2527984"/>
    <lineage>
        <taxon>Bacteria</taxon>
        <taxon>Pseudomonadati</taxon>
        <taxon>Planctomycetota</taxon>
        <taxon>Planctomycetia</taxon>
        <taxon>Pirellulales</taxon>
        <taxon>Pirellulaceae</taxon>
        <taxon>Bremerella</taxon>
    </lineage>
</organism>
<feature type="transmembrane region" description="Helical" evidence="1">
    <location>
        <begin position="80"/>
        <end position="101"/>
    </location>
</feature>
<keyword evidence="1" id="KW-0472">Membrane</keyword>